<evidence type="ECO:0000313" key="1">
    <source>
        <dbReference type="EMBL" id="KPV50393.1"/>
    </source>
</evidence>
<dbReference type="AlphaFoldDB" id="A0A0P9CY22"/>
<keyword evidence="2" id="KW-1185">Reference proteome</keyword>
<evidence type="ECO:0000313" key="2">
    <source>
        <dbReference type="Proteomes" id="UP000050509"/>
    </source>
</evidence>
<sequence>MPPDLELRAATPANAEPLRAFAAAQGDAALAALERHWQQPRGRPALTRLVLRGEAIAGYALLAHRRLRVGIATVEAGAIDALVGPGLPTDAWEMLLGDCLGALFEEGLPLALWSGAAAELATYGFAHYQLAATVEL</sequence>
<protein>
    <recommendedName>
        <fullName evidence="3">N-acetyltransferase domain-containing protein</fullName>
    </recommendedName>
</protein>
<accession>A0A0P9CY22</accession>
<gene>
    <name evidence="1" type="ORF">SE17_27200</name>
</gene>
<organism evidence="1 2">
    <name type="scientific">Kouleothrix aurantiaca</name>
    <dbReference type="NCBI Taxonomy" id="186479"/>
    <lineage>
        <taxon>Bacteria</taxon>
        <taxon>Bacillati</taxon>
        <taxon>Chloroflexota</taxon>
        <taxon>Chloroflexia</taxon>
        <taxon>Chloroflexales</taxon>
        <taxon>Roseiflexineae</taxon>
        <taxon>Roseiflexaceae</taxon>
        <taxon>Kouleothrix</taxon>
    </lineage>
</organism>
<feature type="non-terminal residue" evidence="1">
    <location>
        <position position="136"/>
    </location>
</feature>
<dbReference type="Proteomes" id="UP000050509">
    <property type="component" value="Unassembled WGS sequence"/>
</dbReference>
<comment type="caution">
    <text evidence="1">The sequence shown here is derived from an EMBL/GenBank/DDBJ whole genome shotgun (WGS) entry which is preliminary data.</text>
</comment>
<name>A0A0P9CY22_9CHLR</name>
<reference evidence="1 2" key="1">
    <citation type="submission" date="2015-09" db="EMBL/GenBank/DDBJ databases">
        <title>Draft genome sequence of Kouleothrix aurantiaca JCM 19913.</title>
        <authorList>
            <person name="Hemp J."/>
        </authorList>
    </citation>
    <scope>NUCLEOTIDE SEQUENCE [LARGE SCALE GENOMIC DNA]</scope>
    <source>
        <strain evidence="1 2">COM-B</strain>
    </source>
</reference>
<dbReference type="EMBL" id="LJCR01001417">
    <property type="protein sequence ID" value="KPV50393.1"/>
    <property type="molecule type" value="Genomic_DNA"/>
</dbReference>
<proteinExistence type="predicted"/>
<evidence type="ECO:0008006" key="3">
    <source>
        <dbReference type="Google" id="ProtNLM"/>
    </source>
</evidence>